<accession>A0A8C6PSI7</accession>
<comment type="subcellular location">
    <subcellularLocation>
        <location evidence="1 7">Secreted</location>
    </subcellularLocation>
</comment>
<dbReference type="GO" id="GO:0005615">
    <property type="term" value="C:extracellular space"/>
    <property type="evidence" value="ECO:0007669"/>
    <property type="project" value="UniProtKB-UniRule"/>
</dbReference>
<evidence type="ECO:0000256" key="3">
    <source>
        <dbReference type="ARBA" id="ARBA00022514"/>
    </source>
</evidence>
<dbReference type="GeneTree" id="ENSGT00940000168006"/>
<dbReference type="InterPro" id="IPR033899">
    <property type="entry name" value="CXC_Chemokine_domain"/>
</dbReference>
<reference evidence="9" key="2">
    <citation type="submission" date="2025-08" db="UniProtKB">
        <authorList>
            <consortium name="Ensembl"/>
        </authorList>
    </citation>
    <scope>IDENTIFICATION</scope>
</reference>
<keyword evidence="10" id="KW-1185">Reference proteome</keyword>
<dbReference type="InterPro" id="IPR036048">
    <property type="entry name" value="Interleukin_8-like_sf"/>
</dbReference>
<name>A0A8C6PSI7_NOTFU</name>
<dbReference type="Proteomes" id="UP000694548">
    <property type="component" value="Chromosome sgr04"/>
</dbReference>
<dbReference type="InterPro" id="IPR039809">
    <property type="entry name" value="Chemokine_b/g/d"/>
</dbReference>
<dbReference type="SMART" id="SM00199">
    <property type="entry name" value="SCY"/>
    <property type="match status" value="1"/>
</dbReference>
<evidence type="ECO:0000256" key="4">
    <source>
        <dbReference type="ARBA" id="ARBA00022525"/>
    </source>
</evidence>
<dbReference type="Gene3D" id="2.40.50.40">
    <property type="match status" value="1"/>
</dbReference>
<evidence type="ECO:0000256" key="7">
    <source>
        <dbReference type="RuleBase" id="RU361149"/>
    </source>
</evidence>
<feature type="domain" description="Chemokine interleukin-8-like" evidence="8">
    <location>
        <begin position="73"/>
        <end position="134"/>
    </location>
</feature>
<evidence type="ECO:0000256" key="2">
    <source>
        <dbReference type="ARBA" id="ARBA00010665"/>
    </source>
</evidence>
<evidence type="ECO:0000256" key="1">
    <source>
        <dbReference type="ARBA" id="ARBA00004613"/>
    </source>
</evidence>
<evidence type="ECO:0000313" key="10">
    <source>
        <dbReference type="Proteomes" id="UP000694548"/>
    </source>
</evidence>
<dbReference type="AlphaFoldDB" id="A0A8C6PSI7"/>
<keyword evidence="7" id="KW-0145">Chemotaxis</keyword>
<dbReference type="PANTHER" id="PTHR12015">
    <property type="entry name" value="SMALL INDUCIBLE CYTOKINE A"/>
    <property type="match status" value="1"/>
</dbReference>
<dbReference type="GO" id="GO:0006952">
    <property type="term" value="P:defense response"/>
    <property type="evidence" value="ECO:0007669"/>
    <property type="project" value="InterPro"/>
</dbReference>
<reference evidence="9" key="3">
    <citation type="submission" date="2025-09" db="UniProtKB">
        <authorList>
            <consortium name="Ensembl"/>
        </authorList>
    </citation>
    <scope>IDENTIFICATION</scope>
</reference>
<dbReference type="FunFam" id="2.40.50.40:FF:000004">
    <property type="entry name" value="C-X-C motif chemokine"/>
    <property type="match status" value="1"/>
</dbReference>
<dbReference type="PRINTS" id="PR00436">
    <property type="entry name" value="INTERLEUKIN8"/>
</dbReference>
<dbReference type="Ensembl" id="ENSNFUT00015049522.1">
    <property type="protein sequence ID" value="ENSNFUP00015047447.1"/>
    <property type="gene ID" value="ENSNFUG00015022430.1"/>
</dbReference>
<comment type="similarity">
    <text evidence="2 7">Belongs to the intercrine alpha (chemokine CxC) family.</text>
</comment>
<keyword evidence="4 7" id="KW-0964">Secreted</keyword>
<comment type="function">
    <text evidence="6">Ligand for cxcr3.2. Chemotactic for macrophages.</text>
</comment>
<dbReference type="GO" id="GO:0006955">
    <property type="term" value="P:immune response"/>
    <property type="evidence" value="ECO:0007669"/>
    <property type="project" value="InterPro"/>
</dbReference>
<gene>
    <name evidence="9" type="primary">cxcl19</name>
</gene>
<dbReference type="InterPro" id="IPR001811">
    <property type="entry name" value="Chemokine_IL8-like_dom"/>
</dbReference>
<dbReference type="PANTHER" id="PTHR12015:SF195">
    <property type="entry name" value="CHEMOKINE INTERLEUKIN-8-LIKE DOMAIN-CONTAINING PROTEIN"/>
    <property type="match status" value="1"/>
</dbReference>
<sequence>MAITGKHMIAVGYKYMKTPEHRHISTCSSCFNRLCSRTQPATQQIKMKLCVLLALGTLTVLVHGMPPINRDFNTHCRCLQFESRMIPPQSLKSIKLVPEGPHCTETEVIASLTSGADVCLNPESPWVKKLVQFVLEKQLQKKKAAAAEKRA</sequence>
<proteinExistence type="inferred from homology"/>
<evidence type="ECO:0000256" key="6">
    <source>
        <dbReference type="ARBA" id="ARBA00054901"/>
    </source>
</evidence>
<evidence type="ECO:0000256" key="5">
    <source>
        <dbReference type="ARBA" id="ARBA00023157"/>
    </source>
</evidence>
<evidence type="ECO:0000259" key="8">
    <source>
        <dbReference type="SMART" id="SM00199"/>
    </source>
</evidence>
<keyword evidence="5" id="KW-1015">Disulfide bond</keyword>
<dbReference type="Pfam" id="PF00048">
    <property type="entry name" value="IL8"/>
    <property type="match status" value="1"/>
</dbReference>
<dbReference type="GO" id="GO:0042056">
    <property type="term" value="F:chemoattractant activity"/>
    <property type="evidence" value="ECO:0007669"/>
    <property type="project" value="UniProtKB-ARBA"/>
</dbReference>
<dbReference type="PROSITE" id="PS00471">
    <property type="entry name" value="SMALL_CYTOKINES_CXC"/>
    <property type="match status" value="1"/>
</dbReference>
<keyword evidence="3 7" id="KW-0202">Cytokine</keyword>
<organism evidence="9 10">
    <name type="scientific">Nothobranchius furzeri</name>
    <name type="common">Turquoise killifish</name>
    <dbReference type="NCBI Taxonomy" id="105023"/>
    <lineage>
        <taxon>Eukaryota</taxon>
        <taxon>Metazoa</taxon>
        <taxon>Chordata</taxon>
        <taxon>Craniata</taxon>
        <taxon>Vertebrata</taxon>
        <taxon>Euteleostomi</taxon>
        <taxon>Actinopterygii</taxon>
        <taxon>Neopterygii</taxon>
        <taxon>Teleostei</taxon>
        <taxon>Neoteleostei</taxon>
        <taxon>Acanthomorphata</taxon>
        <taxon>Ovalentaria</taxon>
        <taxon>Atherinomorphae</taxon>
        <taxon>Cyprinodontiformes</taxon>
        <taxon>Nothobranchiidae</taxon>
        <taxon>Nothobranchius</taxon>
    </lineage>
</organism>
<dbReference type="InterPro" id="IPR018048">
    <property type="entry name" value="Chemokine_CXC_CS"/>
</dbReference>
<dbReference type="GO" id="GO:0008009">
    <property type="term" value="F:chemokine activity"/>
    <property type="evidence" value="ECO:0007669"/>
    <property type="project" value="InterPro"/>
</dbReference>
<dbReference type="SUPFAM" id="SSF54117">
    <property type="entry name" value="Interleukin 8-like chemokines"/>
    <property type="match status" value="1"/>
</dbReference>
<dbReference type="CDD" id="cd00273">
    <property type="entry name" value="Chemokine_CXC"/>
    <property type="match status" value="1"/>
</dbReference>
<reference evidence="9" key="1">
    <citation type="submission" date="2014-08" db="EMBL/GenBank/DDBJ databases">
        <authorList>
            <person name="Senf B."/>
            <person name="Petzold A."/>
            <person name="Downie B.R."/>
            <person name="Koch P."/>
            <person name="Platzer M."/>
        </authorList>
    </citation>
    <scope>NUCLEOTIDE SEQUENCE [LARGE SCALE GENOMIC DNA]</scope>
    <source>
        <strain evidence="9">GRZ</strain>
    </source>
</reference>
<evidence type="ECO:0000313" key="9">
    <source>
        <dbReference type="Ensembl" id="ENSNFUP00015047447.1"/>
    </source>
</evidence>
<dbReference type="PRINTS" id="PR00437">
    <property type="entry name" value="SMALLCYTKCXC"/>
</dbReference>
<dbReference type="InterPro" id="IPR001089">
    <property type="entry name" value="Chemokine_CXC"/>
</dbReference>
<protein>
    <recommendedName>
        <fullName evidence="7">C-X-C motif chemokine</fullName>
    </recommendedName>
</protein>